<evidence type="ECO:0000256" key="12">
    <source>
        <dbReference type="ARBA" id="ARBA00023157"/>
    </source>
</evidence>
<evidence type="ECO:0000256" key="11">
    <source>
        <dbReference type="ARBA" id="ARBA00023035"/>
    </source>
</evidence>
<evidence type="ECO:0000256" key="4">
    <source>
        <dbReference type="ARBA" id="ARBA00022581"/>
    </source>
</evidence>
<keyword evidence="2" id="KW-0929">Antimicrobial</keyword>
<dbReference type="InterPro" id="IPR051378">
    <property type="entry name" value="Cell2Cell_Antifungal"/>
</dbReference>
<sequence>MATLQRIVDLAFALLWIGNVMSGAPDLTETYVACNIYTYQASDPFAYSLAYVVSALETVTPNRPGYDYYITSPYPTVVVYAISPYQGVVSYGHATCNPVLSFDDCSTCLFYAHGHVLDKCHMSIVARLELQDCKVRYEQFSFTD</sequence>
<keyword evidence="8" id="KW-0611">Plant defense</keyword>
<evidence type="ECO:0000313" key="18">
    <source>
        <dbReference type="Proteomes" id="UP001634007"/>
    </source>
</evidence>
<keyword evidence="10" id="KW-0044">Antibiotic</keyword>
<dbReference type="GO" id="GO:0050832">
    <property type="term" value="P:defense response to fungus"/>
    <property type="evidence" value="ECO:0007669"/>
    <property type="project" value="UniProtKB-KW"/>
</dbReference>
<dbReference type="GO" id="GO:0005886">
    <property type="term" value="C:plasma membrane"/>
    <property type="evidence" value="ECO:0007669"/>
    <property type="project" value="UniProtKB-SubCell"/>
</dbReference>
<proteinExistence type="inferred from homology"/>
<gene>
    <name evidence="17" type="ORF">ACJRO7_030255</name>
</gene>
<dbReference type="InterPro" id="IPR038408">
    <property type="entry name" value="GNK2_sf"/>
</dbReference>
<evidence type="ECO:0000256" key="2">
    <source>
        <dbReference type="ARBA" id="ARBA00022529"/>
    </source>
</evidence>
<keyword evidence="7" id="KW-0677">Repeat</keyword>
<dbReference type="GO" id="GO:0042742">
    <property type="term" value="P:defense response to bacterium"/>
    <property type="evidence" value="ECO:0007669"/>
    <property type="project" value="UniProtKB-KW"/>
</dbReference>
<dbReference type="Proteomes" id="UP001634007">
    <property type="component" value="Unassembled WGS sequence"/>
</dbReference>
<comment type="similarity">
    <text evidence="14">Belongs to the cysteine-rich repeat secretory protein family. Plasmodesmata-located proteins (PDLD) subfamily.</text>
</comment>
<dbReference type="InterPro" id="IPR002902">
    <property type="entry name" value="GNK2"/>
</dbReference>
<dbReference type="PROSITE" id="PS51473">
    <property type="entry name" value="GNK2"/>
    <property type="match status" value="1"/>
</dbReference>
<evidence type="ECO:0000256" key="13">
    <source>
        <dbReference type="ARBA" id="ARBA00024184"/>
    </source>
</evidence>
<evidence type="ECO:0000256" key="10">
    <source>
        <dbReference type="ARBA" id="ARBA00023022"/>
    </source>
</evidence>
<dbReference type="Gene3D" id="3.30.430.20">
    <property type="entry name" value="Gnk2 domain, C-X8-C-X2-C motif"/>
    <property type="match status" value="1"/>
</dbReference>
<evidence type="ECO:0000256" key="7">
    <source>
        <dbReference type="ARBA" id="ARBA00022737"/>
    </source>
</evidence>
<keyword evidence="9" id="KW-0965">Cell junction</keyword>
<accession>A0ABD3JG27</accession>
<keyword evidence="3" id="KW-0295">Fungicide</keyword>
<evidence type="ECO:0000256" key="1">
    <source>
        <dbReference type="ARBA" id="ARBA00004251"/>
    </source>
</evidence>
<dbReference type="GO" id="GO:0005537">
    <property type="term" value="F:D-mannose binding"/>
    <property type="evidence" value="ECO:0007669"/>
    <property type="project" value="UniProtKB-KW"/>
</dbReference>
<organism evidence="17 18">
    <name type="scientific">Eucalyptus globulus</name>
    <name type="common">Tasmanian blue gum</name>
    <dbReference type="NCBI Taxonomy" id="34317"/>
    <lineage>
        <taxon>Eukaryota</taxon>
        <taxon>Viridiplantae</taxon>
        <taxon>Streptophyta</taxon>
        <taxon>Embryophyta</taxon>
        <taxon>Tracheophyta</taxon>
        <taxon>Spermatophyta</taxon>
        <taxon>Magnoliopsida</taxon>
        <taxon>eudicotyledons</taxon>
        <taxon>Gunneridae</taxon>
        <taxon>Pentapetalae</taxon>
        <taxon>rosids</taxon>
        <taxon>malvids</taxon>
        <taxon>Myrtales</taxon>
        <taxon>Myrtaceae</taxon>
        <taxon>Myrtoideae</taxon>
        <taxon>Eucalypteae</taxon>
        <taxon>Eucalyptus</taxon>
    </lineage>
</organism>
<dbReference type="GO" id="GO:0031640">
    <property type="term" value="P:killing of cells of another organism"/>
    <property type="evidence" value="ECO:0007669"/>
    <property type="project" value="UniProtKB-KW"/>
</dbReference>
<dbReference type="AlphaFoldDB" id="A0ABD3JG27"/>
<feature type="chain" id="PRO_5044849934" description="Gnk2-homologous domain-containing protein" evidence="15">
    <location>
        <begin position="23"/>
        <end position="144"/>
    </location>
</feature>
<dbReference type="PANTHER" id="PTHR32080">
    <property type="entry name" value="ANTIFUNGAL PROTEIN GINKBILOBIN-2-LIKE"/>
    <property type="match status" value="1"/>
</dbReference>
<keyword evidence="6" id="KW-0430">Lectin</keyword>
<evidence type="ECO:0000256" key="14">
    <source>
        <dbReference type="ARBA" id="ARBA00038393"/>
    </source>
</evidence>
<keyword evidence="18" id="KW-1185">Reference proteome</keyword>
<dbReference type="EMBL" id="JBJKBG010000008">
    <property type="protein sequence ID" value="KAL3725214.1"/>
    <property type="molecule type" value="Genomic_DNA"/>
</dbReference>
<dbReference type="CDD" id="cd23509">
    <property type="entry name" value="Gnk2-like"/>
    <property type="match status" value="1"/>
</dbReference>
<evidence type="ECO:0000313" key="17">
    <source>
        <dbReference type="EMBL" id="KAL3725214.1"/>
    </source>
</evidence>
<evidence type="ECO:0000256" key="5">
    <source>
        <dbReference type="ARBA" id="ARBA00022729"/>
    </source>
</evidence>
<feature type="domain" description="Gnk2-homologous" evidence="16">
    <location>
        <begin position="27"/>
        <end position="142"/>
    </location>
</feature>
<dbReference type="Pfam" id="PF01657">
    <property type="entry name" value="Stress-antifung"/>
    <property type="match status" value="1"/>
</dbReference>
<evidence type="ECO:0000256" key="15">
    <source>
        <dbReference type="SAM" id="SignalP"/>
    </source>
</evidence>
<protein>
    <recommendedName>
        <fullName evidence="16">Gnk2-homologous domain-containing protein</fullName>
    </recommendedName>
</protein>
<evidence type="ECO:0000259" key="16">
    <source>
        <dbReference type="PROSITE" id="PS51473"/>
    </source>
</evidence>
<evidence type="ECO:0000256" key="9">
    <source>
        <dbReference type="ARBA" id="ARBA00022949"/>
    </source>
</evidence>
<keyword evidence="12" id="KW-1015">Disulfide bond</keyword>
<comment type="caution">
    <text evidence="17">The sequence shown here is derived from an EMBL/GenBank/DDBJ whole genome shotgun (WGS) entry which is preliminary data.</text>
</comment>
<comment type="subcellular location">
    <subcellularLocation>
        <location evidence="13">Cell junction</location>
        <location evidence="13">Plasmodesma</location>
    </subcellularLocation>
    <subcellularLocation>
        <location evidence="1">Cell membrane</location>
        <topology evidence="1">Single-pass type I membrane protein</topology>
    </subcellularLocation>
</comment>
<evidence type="ECO:0000256" key="3">
    <source>
        <dbReference type="ARBA" id="ARBA00022577"/>
    </source>
</evidence>
<dbReference type="PANTHER" id="PTHR32080:SF54">
    <property type="entry name" value="GNK2-HOMOLOGOUS DOMAIN-CONTAINING PROTEIN"/>
    <property type="match status" value="1"/>
</dbReference>
<keyword evidence="4" id="KW-0945">Host-virus interaction</keyword>
<reference evidence="17 18" key="1">
    <citation type="submission" date="2024-11" db="EMBL/GenBank/DDBJ databases">
        <title>Chromosome-level genome assembly of Eucalyptus globulus Labill. provides insights into its genome evolution.</title>
        <authorList>
            <person name="Li X."/>
        </authorList>
    </citation>
    <scope>NUCLEOTIDE SEQUENCE [LARGE SCALE GENOMIC DNA]</scope>
    <source>
        <strain evidence="17">CL2024</strain>
        <tissue evidence="17">Fresh tender leaves</tissue>
    </source>
</reference>
<name>A0ABD3JG27_EUCGL</name>
<evidence type="ECO:0000256" key="8">
    <source>
        <dbReference type="ARBA" id="ARBA00022821"/>
    </source>
</evidence>
<keyword evidence="11" id="KW-0465">Mannose-binding</keyword>
<dbReference type="GO" id="GO:0009506">
    <property type="term" value="C:plasmodesma"/>
    <property type="evidence" value="ECO:0007669"/>
    <property type="project" value="UniProtKB-SubCell"/>
</dbReference>
<feature type="signal peptide" evidence="15">
    <location>
        <begin position="1"/>
        <end position="22"/>
    </location>
</feature>
<evidence type="ECO:0000256" key="6">
    <source>
        <dbReference type="ARBA" id="ARBA00022734"/>
    </source>
</evidence>
<keyword evidence="5 15" id="KW-0732">Signal</keyword>